<dbReference type="Pfam" id="PF02622">
    <property type="entry name" value="DUF179"/>
    <property type="match status" value="1"/>
</dbReference>
<comment type="similarity">
    <text evidence="1 2">Belongs to the UPF0301 (AlgH) family.</text>
</comment>
<gene>
    <name evidence="3" type="ORF">L2A60_04615</name>
</gene>
<dbReference type="SUPFAM" id="SSF143456">
    <property type="entry name" value="VC0467-like"/>
    <property type="match status" value="1"/>
</dbReference>
<dbReference type="HAMAP" id="MF_00758">
    <property type="entry name" value="UPF0301"/>
    <property type="match status" value="1"/>
</dbReference>
<dbReference type="InterPro" id="IPR003774">
    <property type="entry name" value="AlgH-like"/>
</dbReference>
<dbReference type="NCBIfam" id="NF001268">
    <property type="entry name" value="PRK00228.1-4"/>
    <property type="match status" value="1"/>
</dbReference>
<evidence type="ECO:0000313" key="4">
    <source>
        <dbReference type="Proteomes" id="UP001521209"/>
    </source>
</evidence>
<evidence type="ECO:0000256" key="1">
    <source>
        <dbReference type="ARBA" id="ARBA00009600"/>
    </source>
</evidence>
<dbReference type="PANTHER" id="PTHR30327">
    <property type="entry name" value="UNCHARACTERIZED PROTEIN YQGE"/>
    <property type="match status" value="1"/>
</dbReference>
<evidence type="ECO:0000256" key="2">
    <source>
        <dbReference type="HAMAP-Rule" id="MF_00758"/>
    </source>
</evidence>
<dbReference type="PANTHER" id="PTHR30327:SF1">
    <property type="entry name" value="UPF0301 PROTEIN YQGE"/>
    <property type="match status" value="1"/>
</dbReference>
<dbReference type="EMBL" id="JAKGBZ010000006">
    <property type="protein sequence ID" value="MCF3945968.1"/>
    <property type="molecule type" value="Genomic_DNA"/>
</dbReference>
<name>A0ABS9DTA8_9PROT</name>
<reference evidence="3 4" key="1">
    <citation type="submission" date="2022-01" db="EMBL/GenBank/DDBJ databases">
        <authorList>
            <person name="Won M."/>
            <person name="Kim S.-J."/>
            <person name="Kwon S.-W."/>
        </authorList>
    </citation>
    <scope>NUCLEOTIDE SEQUENCE [LARGE SCALE GENOMIC DNA]</scope>
    <source>
        <strain evidence="3 4">KCTC 23505</strain>
    </source>
</reference>
<dbReference type="Gene3D" id="3.40.1740.10">
    <property type="entry name" value="VC0467-like"/>
    <property type="match status" value="1"/>
</dbReference>
<dbReference type="Proteomes" id="UP001521209">
    <property type="component" value="Unassembled WGS sequence"/>
</dbReference>
<organism evidence="3 4">
    <name type="scientific">Acidiphilium iwatense</name>
    <dbReference type="NCBI Taxonomy" id="768198"/>
    <lineage>
        <taxon>Bacteria</taxon>
        <taxon>Pseudomonadati</taxon>
        <taxon>Pseudomonadota</taxon>
        <taxon>Alphaproteobacteria</taxon>
        <taxon>Acetobacterales</taxon>
        <taxon>Acidocellaceae</taxon>
        <taxon>Acidiphilium</taxon>
    </lineage>
</organism>
<protein>
    <recommendedName>
        <fullName evidence="2">UPF0301 protein L2A60_04615</fullName>
    </recommendedName>
</protein>
<dbReference type="RefSeq" id="WP_235703200.1">
    <property type="nucleotide sequence ID" value="NZ_JAKGBZ010000006.1"/>
</dbReference>
<keyword evidence="4" id="KW-1185">Reference proteome</keyword>
<evidence type="ECO:0000313" key="3">
    <source>
        <dbReference type="EMBL" id="MCF3945968.1"/>
    </source>
</evidence>
<proteinExistence type="inferred from homology"/>
<sequence length="186" mass="19879">MDEIVLTGRLLIAMPGLVGRDFARTVIYVCAHSHEGAMGLILNRPLARPQFGELVQNLNLADTPPTQDIPVCSGGPVDQGRGFVLHSADWRTGETLEVDDGHAMTASLDVLRAIVEGHGPRRCVLALGYTGWGAGQIESEISANFWLAGSADDAILFDRSPETKWRRSLARIGIDPAALSGEAGHA</sequence>
<accession>A0ABS9DTA8</accession>
<comment type="caution">
    <text evidence="3">The sequence shown here is derived from an EMBL/GenBank/DDBJ whole genome shotgun (WGS) entry which is preliminary data.</text>
</comment>